<name>A0A090B5M3_ACIBA</name>
<reference evidence="4" key="4">
    <citation type="submission" date="2021-03" db="EMBL/GenBank/DDBJ databases">
        <title>Complete genome sequencing of Acinetobacter baumannii.</title>
        <authorList>
            <person name="Yadav B."/>
            <person name="Makwana N."/>
            <person name="Kharat A.S."/>
            <person name="Veeraraghavan B."/>
            <person name="Vijayakumar S."/>
            <person name="Priya M."/>
        </authorList>
    </citation>
    <scope>NUCLEOTIDE SEQUENCE</scope>
    <source>
        <strain evidence="4">KSK6</strain>
    </source>
</reference>
<dbReference type="Proteomes" id="UP000664966">
    <property type="component" value="Chromosome"/>
</dbReference>
<dbReference type="AlphaFoldDB" id="A0A090B5M3"/>
<evidence type="ECO:0000313" key="2">
    <source>
        <dbReference type="EMBL" id="OWK68007.1"/>
    </source>
</evidence>
<reference evidence="3 6" key="2">
    <citation type="journal article" date="2018" name="J. Antimicrob. Chemother.">
        <title>Phylogenomics of colistin-susceptible and resistant XDR Acinetobacter baumannii.</title>
        <authorList>
            <person name="Mustapha M."/>
            <person name="Li B."/>
            <person name="Pacey M.P."/>
            <person name="Mettus R.T."/>
            <person name="McElheny C.L."/>
            <person name="Ernst R.K."/>
            <person name="Cooper V.S."/>
            <person name="Doi Y."/>
        </authorList>
    </citation>
    <scope>NUCLEOTIDE SEQUENCE [LARGE SCALE GENOMIC DNA]</scope>
    <source>
        <strain evidence="3 6">R20</strain>
    </source>
</reference>
<gene>
    <name evidence="3" type="ORF">C5U34_02370</name>
    <name evidence="2" type="ORF">CBE85_03600</name>
    <name evidence="1" type="ORF">G3N53_04430</name>
    <name evidence="4" type="ORF">J6E47_09175</name>
</gene>
<evidence type="ECO:0000313" key="1">
    <source>
        <dbReference type="EMBL" id="NDW40312.1"/>
    </source>
</evidence>
<reference evidence="1 7" key="3">
    <citation type="submission" date="2020-02" db="EMBL/GenBank/DDBJ databases">
        <title>Whole genome shot-gun sequencing of clinical Carbapenem resistant A. baumannii.</title>
        <authorList>
            <person name="Veeraraghavan B."/>
            <person name="Mathur P."/>
            <person name="Vijayakumar S."/>
            <person name="Vasudevan K."/>
            <person name="Lincy M."/>
            <person name="Kirubananthan A."/>
        </authorList>
    </citation>
    <scope>NUCLEOTIDE SEQUENCE [LARGE SCALE GENOMIC DNA]</scope>
    <source>
        <strain evidence="1 7">SP816</strain>
    </source>
</reference>
<reference evidence="2 5" key="1">
    <citation type="submission" date="2017-05" db="EMBL/GenBank/DDBJ databases">
        <title>Draft genome sequence of MDR A. baumannii AB360.</title>
        <authorList>
            <person name="Wareham D.W."/>
            <person name="Bean D.C."/>
        </authorList>
    </citation>
    <scope>NUCLEOTIDE SEQUENCE [LARGE SCALE GENOMIC DNA]</scope>
    <source>
        <strain evidence="2 5">AB360</strain>
    </source>
</reference>
<organism evidence="1 7">
    <name type="scientific">Acinetobacter baumannii</name>
    <dbReference type="NCBI Taxonomy" id="470"/>
    <lineage>
        <taxon>Bacteria</taxon>
        <taxon>Pseudomonadati</taxon>
        <taxon>Pseudomonadota</taxon>
        <taxon>Gammaproteobacteria</taxon>
        <taxon>Moraxellales</taxon>
        <taxon>Moraxellaceae</taxon>
        <taxon>Acinetobacter</taxon>
        <taxon>Acinetobacter calcoaceticus/baumannii complex</taxon>
    </lineage>
</organism>
<dbReference type="EMBL" id="CP072270">
    <property type="protein sequence ID" value="QTK45201.1"/>
    <property type="molecule type" value="Genomic_DNA"/>
</dbReference>
<evidence type="ECO:0000313" key="4">
    <source>
        <dbReference type="EMBL" id="QTK45201.1"/>
    </source>
</evidence>
<sequence length="285" mass="34299">MNSIKNKEEYQKALAHVIQHAEFNEDIVEFVDYVTIQKGNIPFCIRRLRSYCEANAIVSWFRDKDLIGFKQWCYIAAKLNRMVIQFDPIGWFPVYEHFSALLSDNEEIISWYSQHRVSYDRQGSIKDRDNPRKPDFHGYQLILALNHEWDKLRERCELILQTDLKKDKKYLIDHRFYLALANGDKNEMENVLTELTSPKIAKVRNFEFAFTFTEHFIATHAVIYTKLAWRNGYQLNIDTPWIPKEWLPVEPLAEYPEPWEFMREFDIFTPFEGEWKDWSPKRDNR</sequence>
<dbReference type="Pfam" id="PF15575">
    <property type="entry name" value="Imm49"/>
    <property type="match status" value="1"/>
</dbReference>
<dbReference type="Proteomes" id="UP000197394">
    <property type="component" value="Unassembled WGS sequence"/>
</dbReference>
<evidence type="ECO:0000313" key="3">
    <source>
        <dbReference type="EMBL" id="PQH55484.1"/>
    </source>
</evidence>
<evidence type="ECO:0000313" key="6">
    <source>
        <dbReference type="Proteomes" id="UP000239276"/>
    </source>
</evidence>
<proteinExistence type="predicted"/>
<dbReference type="EMBL" id="JAAGTY010000004">
    <property type="protein sequence ID" value="NDW40312.1"/>
    <property type="molecule type" value="Genomic_DNA"/>
</dbReference>
<dbReference type="EMBL" id="NGKM01000002">
    <property type="protein sequence ID" value="OWK68007.1"/>
    <property type="molecule type" value="Genomic_DNA"/>
</dbReference>
<evidence type="ECO:0000313" key="5">
    <source>
        <dbReference type="Proteomes" id="UP000197394"/>
    </source>
</evidence>
<dbReference type="RefSeq" id="WP_045544092.1">
    <property type="nucleotide sequence ID" value="NZ_AP014649.1"/>
</dbReference>
<dbReference type="Proteomes" id="UP000239276">
    <property type="component" value="Unassembled WGS sequence"/>
</dbReference>
<protein>
    <submittedName>
        <fullName evidence="1">Immunity 49 family protein</fullName>
    </submittedName>
</protein>
<accession>A0A090B5M3</accession>
<dbReference type="Proteomes" id="UP000470018">
    <property type="component" value="Unassembled WGS sequence"/>
</dbReference>
<dbReference type="EMBL" id="PUDN01000004">
    <property type="protein sequence ID" value="PQH55484.1"/>
    <property type="molecule type" value="Genomic_DNA"/>
</dbReference>
<evidence type="ECO:0000313" key="7">
    <source>
        <dbReference type="Proteomes" id="UP000470018"/>
    </source>
</evidence>
<dbReference type="InterPro" id="IPR029074">
    <property type="entry name" value="Imm49"/>
</dbReference>